<keyword evidence="2" id="KW-1185">Reference proteome</keyword>
<evidence type="ECO:0000313" key="2">
    <source>
        <dbReference type="Proteomes" id="UP000064920"/>
    </source>
</evidence>
<sequence length="37" mass="4410">MLIRDRLKKLERREAKLLASDQNQIKFGPILMQGWGR</sequence>
<dbReference type="Proteomes" id="UP000064920">
    <property type="component" value="Chromosome"/>
</dbReference>
<proteinExistence type="predicted"/>
<dbReference type="EMBL" id="CP012023">
    <property type="protein sequence ID" value="ALI54157.1"/>
    <property type="molecule type" value="Genomic_DNA"/>
</dbReference>
<dbReference type="AlphaFoldDB" id="A0A0N7HI40"/>
<organism evidence="1 2">
    <name type="scientific">Celeribacter marinus</name>
    <dbReference type="NCBI Taxonomy" id="1397108"/>
    <lineage>
        <taxon>Bacteria</taxon>
        <taxon>Pseudomonadati</taxon>
        <taxon>Pseudomonadota</taxon>
        <taxon>Alphaproteobacteria</taxon>
        <taxon>Rhodobacterales</taxon>
        <taxon>Roseobacteraceae</taxon>
        <taxon>Celeribacter</taxon>
    </lineage>
</organism>
<name>A0A0N7HI40_9RHOB</name>
<evidence type="ECO:0000313" key="1">
    <source>
        <dbReference type="EMBL" id="ALI54157.1"/>
    </source>
</evidence>
<accession>A0A0N7HI40</accession>
<reference evidence="2" key="1">
    <citation type="submission" date="2015-05" db="EMBL/GenBank/DDBJ databases">
        <authorList>
            <person name="Oh H.-M."/>
            <person name="Yang J.-A."/>
            <person name="Cho J.-C."/>
            <person name="Kang I."/>
        </authorList>
    </citation>
    <scope>NUCLEOTIDE SEQUENCE [LARGE SCALE GENOMIC DNA]</scope>
    <source>
        <strain evidence="2">IMCC 12053</strain>
    </source>
</reference>
<protein>
    <submittedName>
        <fullName evidence="1">Uncharacterized protein</fullName>
    </submittedName>
</protein>
<gene>
    <name evidence="1" type="ORF">IMCC12053_207</name>
</gene>
<dbReference type="KEGG" id="cmar:IMCC12053_207"/>